<keyword evidence="1" id="KW-1133">Transmembrane helix</keyword>
<proteinExistence type="predicted"/>
<keyword evidence="1" id="KW-0472">Membrane</keyword>
<evidence type="ECO:0000313" key="2">
    <source>
        <dbReference type="EMBL" id="GJT27899.1"/>
    </source>
</evidence>
<evidence type="ECO:0000256" key="1">
    <source>
        <dbReference type="SAM" id="Phobius"/>
    </source>
</evidence>
<evidence type="ECO:0000313" key="3">
    <source>
        <dbReference type="Proteomes" id="UP001151760"/>
    </source>
</evidence>
<gene>
    <name evidence="2" type="ORF">Tco_0908174</name>
</gene>
<keyword evidence="3" id="KW-1185">Reference proteome</keyword>
<sequence>MFPGVVAANTVVVTGVLSLVLMLDIWGGVEKPGGGVISLPLIIGWDEPSIKKPVMVGVVPRFKGWIARTVTRSSTLAGKLRGRGEIVVTPPMLQLIPTVLAKPSSLPLNQNPSNFIFLKLRLGKIKVINCSLVVLSGTRRANCVYTLDSQAVTMKTLKGRKQLGEYQTGWKIKKGNVLDSCNDMSTQQCTNSGVTKHLGVVVLQQ</sequence>
<dbReference type="Proteomes" id="UP001151760">
    <property type="component" value="Unassembled WGS sequence"/>
</dbReference>
<keyword evidence="1" id="KW-0812">Transmembrane</keyword>
<comment type="caution">
    <text evidence="2">The sequence shown here is derived from an EMBL/GenBank/DDBJ whole genome shotgun (WGS) entry which is preliminary data.</text>
</comment>
<feature type="transmembrane region" description="Helical" evidence="1">
    <location>
        <begin position="6"/>
        <end position="26"/>
    </location>
</feature>
<organism evidence="2 3">
    <name type="scientific">Tanacetum coccineum</name>
    <dbReference type="NCBI Taxonomy" id="301880"/>
    <lineage>
        <taxon>Eukaryota</taxon>
        <taxon>Viridiplantae</taxon>
        <taxon>Streptophyta</taxon>
        <taxon>Embryophyta</taxon>
        <taxon>Tracheophyta</taxon>
        <taxon>Spermatophyta</taxon>
        <taxon>Magnoliopsida</taxon>
        <taxon>eudicotyledons</taxon>
        <taxon>Gunneridae</taxon>
        <taxon>Pentapetalae</taxon>
        <taxon>asterids</taxon>
        <taxon>campanulids</taxon>
        <taxon>Asterales</taxon>
        <taxon>Asteraceae</taxon>
        <taxon>Asteroideae</taxon>
        <taxon>Anthemideae</taxon>
        <taxon>Anthemidinae</taxon>
        <taxon>Tanacetum</taxon>
    </lineage>
</organism>
<protein>
    <submittedName>
        <fullName evidence="2">Uncharacterized protein</fullName>
    </submittedName>
</protein>
<reference evidence="2" key="2">
    <citation type="submission" date="2022-01" db="EMBL/GenBank/DDBJ databases">
        <authorList>
            <person name="Yamashiro T."/>
            <person name="Shiraishi A."/>
            <person name="Satake H."/>
            <person name="Nakayama K."/>
        </authorList>
    </citation>
    <scope>NUCLEOTIDE SEQUENCE</scope>
</reference>
<reference evidence="2" key="1">
    <citation type="journal article" date="2022" name="Int. J. Mol. Sci.">
        <title>Draft Genome of Tanacetum Coccineum: Genomic Comparison of Closely Related Tanacetum-Family Plants.</title>
        <authorList>
            <person name="Yamashiro T."/>
            <person name="Shiraishi A."/>
            <person name="Nakayama K."/>
            <person name="Satake H."/>
        </authorList>
    </citation>
    <scope>NUCLEOTIDE SEQUENCE</scope>
</reference>
<name>A0ABQ5CST8_9ASTR</name>
<accession>A0ABQ5CST8</accession>
<dbReference type="EMBL" id="BQNB010014417">
    <property type="protein sequence ID" value="GJT27899.1"/>
    <property type="molecule type" value="Genomic_DNA"/>
</dbReference>